<keyword evidence="3" id="KW-1185">Reference proteome</keyword>
<dbReference type="CDD" id="cd18873">
    <property type="entry name" value="NUDIX_NadM_like"/>
    <property type="match status" value="1"/>
</dbReference>
<evidence type="ECO:0000313" key="2">
    <source>
        <dbReference type="EMBL" id="QFG01846.1"/>
    </source>
</evidence>
<dbReference type="GO" id="GO:0016787">
    <property type="term" value="F:hydrolase activity"/>
    <property type="evidence" value="ECO:0007669"/>
    <property type="project" value="UniProtKB-KW"/>
</dbReference>
<dbReference type="Proteomes" id="UP000326331">
    <property type="component" value="Chromosome"/>
</dbReference>
<dbReference type="InterPro" id="IPR000086">
    <property type="entry name" value="NUDIX_hydrolase_dom"/>
</dbReference>
<dbReference type="PANTHER" id="PTHR43736:SF4">
    <property type="entry name" value="SLR1690 PROTEIN"/>
    <property type="match status" value="1"/>
</dbReference>
<dbReference type="Pfam" id="PF00293">
    <property type="entry name" value="NUDIX"/>
    <property type="match status" value="1"/>
</dbReference>
<organism evidence="2 3">
    <name type="scientific">Tepidiforma bonchosmolovskayae</name>
    <dbReference type="NCBI Taxonomy" id="2601677"/>
    <lineage>
        <taxon>Bacteria</taxon>
        <taxon>Bacillati</taxon>
        <taxon>Chloroflexota</taxon>
        <taxon>Tepidiformia</taxon>
        <taxon>Tepidiformales</taxon>
        <taxon>Tepidiformaceae</taxon>
        <taxon>Tepidiforma</taxon>
    </lineage>
</organism>
<dbReference type="Gene3D" id="3.90.79.10">
    <property type="entry name" value="Nucleoside Triphosphate Pyrophosphohydrolase"/>
    <property type="match status" value="1"/>
</dbReference>
<gene>
    <name evidence="2" type="ORF">Tbon_00465</name>
</gene>
<name>A0ABX6BY40_9CHLR</name>
<dbReference type="InterPro" id="IPR015797">
    <property type="entry name" value="NUDIX_hydrolase-like_dom_sf"/>
</dbReference>
<dbReference type="Pfam" id="PF21906">
    <property type="entry name" value="WHD_NrtR"/>
    <property type="match status" value="1"/>
</dbReference>
<proteinExistence type="predicted"/>
<evidence type="ECO:0000259" key="1">
    <source>
        <dbReference type="PROSITE" id="PS51462"/>
    </source>
</evidence>
<dbReference type="PROSITE" id="PS51462">
    <property type="entry name" value="NUDIX"/>
    <property type="match status" value="1"/>
</dbReference>
<dbReference type="InterPro" id="IPR036390">
    <property type="entry name" value="WH_DNA-bd_sf"/>
</dbReference>
<reference evidence="2 3" key="1">
    <citation type="submission" date="2019-08" db="EMBL/GenBank/DDBJ databases">
        <authorList>
            <person name="Toschakov S.V."/>
        </authorList>
    </citation>
    <scope>NUCLEOTIDE SEQUENCE [LARGE SCALE GENOMIC DNA]</scope>
    <source>
        <strain evidence="2 3">3753O</strain>
    </source>
</reference>
<feature type="domain" description="Nudix hydrolase" evidence="1">
    <location>
        <begin position="31"/>
        <end position="166"/>
    </location>
</feature>
<dbReference type="PANTHER" id="PTHR43736">
    <property type="entry name" value="ADP-RIBOSE PYROPHOSPHATASE"/>
    <property type="match status" value="1"/>
</dbReference>
<accession>A0ABX6BY40</accession>
<sequence>MRPLQCRRNSIVGRPGEYRHQQQGRPLRRPGYTPSVAVAVVVVIFTVRQDRLNVLLIERAAEPCKGEWALPGGLLLPGETLDAAARRKLEDETGVSDVFLEQLYTFDRLGEGKAEVVVSYFALVDIGRTRLRSESEWRPAWHPVHPTPPTAFENDRVIAYAEERLRNKLEYTNVVYSLLPERFTLTRMQQTYEAILGERLDKRNFRRRVVGLGIVRPTGRFEKQGAHRPAMLYEFTSRKPMIL</sequence>
<dbReference type="SUPFAM" id="SSF46785">
    <property type="entry name" value="Winged helix' DNA-binding domain"/>
    <property type="match status" value="1"/>
</dbReference>
<reference evidence="2 3" key="2">
    <citation type="submission" date="2019-10" db="EMBL/GenBank/DDBJ databases">
        <title>Thermopilla bonchosmolovskayae gen. nov., sp. nov., a moderately thermophilic Chloroflexi bacterium from a Chukotka hot spring (Arctic, Russia), representing a novel classis Thermopillaia, which include previously uncultivated lineage OLB14.</title>
        <authorList>
            <person name="Kochetkova T.V."/>
            <person name="Zayulina K.S."/>
            <person name="Zhigarkov V.S."/>
            <person name="Minaev N.V."/>
            <person name="Novikov A."/>
            <person name="Toshchakov S.V."/>
            <person name="Elcheninov A.G."/>
            <person name="Kublanov I.V."/>
        </authorList>
    </citation>
    <scope>NUCLEOTIDE SEQUENCE [LARGE SCALE GENOMIC DNA]</scope>
    <source>
        <strain evidence="2 3">3753O</strain>
    </source>
</reference>
<dbReference type="EMBL" id="CP042829">
    <property type="protein sequence ID" value="QFG01846.1"/>
    <property type="molecule type" value="Genomic_DNA"/>
</dbReference>
<dbReference type="SUPFAM" id="SSF55811">
    <property type="entry name" value="Nudix"/>
    <property type="match status" value="1"/>
</dbReference>
<evidence type="ECO:0000313" key="3">
    <source>
        <dbReference type="Proteomes" id="UP000326331"/>
    </source>
</evidence>
<dbReference type="InterPro" id="IPR036388">
    <property type="entry name" value="WH-like_DNA-bd_sf"/>
</dbReference>
<dbReference type="Gene3D" id="1.10.10.10">
    <property type="entry name" value="Winged helix-like DNA-binding domain superfamily/Winged helix DNA-binding domain"/>
    <property type="match status" value="1"/>
</dbReference>
<dbReference type="InterPro" id="IPR054105">
    <property type="entry name" value="WHD_NrtR"/>
</dbReference>
<keyword evidence="2" id="KW-0378">Hydrolase</keyword>
<protein>
    <submittedName>
        <fullName evidence="2">NUDIX hydrolase</fullName>
    </submittedName>
</protein>